<dbReference type="GO" id="GO:0000028">
    <property type="term" value="P:ribosomal small subunit assembly"/>
    <property type="evidence" value="ECO:0007669"/>
    <property type="project" value="TreeGrafter"/>
</dbReference>
<proteinExistence type="predicted"/>
<sequence>MAELVREQLLAVTRDELPYSIATRVSEWEWPRIRVEIIVERDSQKGMVIGKGGAVLKEVGVLARAQLPEGCFLELFVKVDKDWQRKPERVQRLGY</sequence>
<dbReference type="InterPro" id="IPR009019">
    <property type="entry name" value="KH_sf_prok-type"/>
</dbReference>
<dbReference type="PANTHER" id="PTHR42698">
    <property type="entry name" value="GTPASE ERA"/>
    <property type="match status" value="1"/>
</dbReference>
<dbReference type="Pfam" id="PF07650">
    <property type="entry name" value="KH_2"/>
    <property type="match status" value="1"/>
</dbReference>
<accession>A0A6J7C0N3</accession>
<dbReference type="EMBL" id="CAFBIY010000089">
    <property type="protein sequence ID" value="CAB4851647.1"/>
    <property type="molecule type" value="Genomic_DNA"/>
</dbReference>
<evidence type="ECO:0000256" key="1">
    <source>
        <dbReference type="ARBA" id="ARBA00022884"/>
    </source>
</evidence>
<dbReference type="GO" id="GO:0019843">
    <property type="term" value="F:rRNA binding"/>
    <property type="evidence" value="ECO:0007669"/>
    <property type="project" value="TreeGrafter"/>
</dbReference>
<feature type="domain" description="KH type-2" evidence="2">
    <location>
        <begin position="16"/>
        <end position="84"/>
    </location>
</feature>
<evidence type="ECO:0000259" key="2">
    <source>
        <dbReference type="Pfam" id="PF07650"/>
    </source>
</evidence>
<reference evidence="3" key="1">
    <citation type="submission" date="2020-05" db="EMBL/GenBank/DDBJ databases">
        <authorList>
            <person name="Chiriac C."/>
            <person name="Salcher M."/>
            <person name="Ghai R."/>
            <person name="Kavagutti S V."/>
        </authorList>
    </citation>
    <scope>NUCLEOTIDE SEQUENCE</scope>
</reference>
<protein>
    <submittedName>
        <fullName evidence="3">Unannotated protein</fullName>
    </submittedName>
</protein>
<dbReference type="GO" id="GO:0005525">
    <property type="term" value="F:GTP binding"/>
    <property type="evidence" value="ECO:0007669"/>
    <property type="project" value="InterPro"/>
</dbReference>
<name>A0A6J7C0N3_9ZZZZ</name>
<dbReference type="InterPro" id="IPR005662">
    <property type="entry name" value="GTPase_Era-like"/>
</dbReference>
<dbReference type="Gene3D" id="3.30.300.20">
    <property type="match status" value="1"/>
</dbReference>
<keyword evidence="1" id="KW-0694">RNA-binding</keyword>
<evidence type="ECO:0000313" key="3">
    <source>
        <dbReference type="EMBL" id="CAB4851647.1"/>
    </source>
</evidence>
<dbReference type="AlphaFoldDB" id="A0A6J7C0N3"/>
<gene>
    <name evidence="3" type="ORF">UFOPK3267_01632</name>
</gene>
<dbReference type="GO" id="GO:0043024">
    <property type="term" value="F:ribosomal small subunit binding"/>
    <property type="evidence" value="ECO:0007669"/>
    <property type="project" value="TreeGrafter"/>
</dbReference>
<dbReference type="InterPro" id="IPR015946">
    <property type="entry name" value="KH_dom-like_a/b"/>
</dbReference>
<dbReference type="SUPFAM" id="SSF54814">
    <property type="entry name" value="Prokaryotic type KH domain (KH-domain type II)"/>
    <property type="match status" value="1"/>
</dbReference>
<dbReference type="PANTHER" id="PTHR42698:SF1">
    <property type="entry name" value="GTPASE ERA, MITOCHONDRIAL"/>
    <property type="match status" value="1"/>
</dbReference>
<dbReference type="CDD" id="cd22534">
    <property type="entry name" value="KH-II_Era"/>
    <property type="match status" value="1"/>
</dbReference>
<dbReference type="GO" id="GO:0005829">
    <property type="term" value="C:cytosol"/>
    <property type="evidence" value="ECO:0007669"/>
    <property type="project" value="TreeGrafter"/>
</dbReference>
<dbReference type="InterPro" id="IPR004044">
    <property type="entry name" value="KH_dom_type_2"/>
</dbReference>
<organism evidence="3">
    <name type="scientific">freshwater metagenome</name>
    <dbReference type="NCBI Taxonomy" id="449393"/>
    <lineage>
        <taxon>unclassified sequences</taxon>
        <taxon>metagenomes</taxon>
        <taxon>ecological metagenomes</taxon>
    </lineage>
</organism>